<comment type="caution">
    <text evidence="3">The sequence shown here is derived from an EMBL/GenBank/DDBJ whole genome shotgun (WGS) entry which is preliminary data.</text>
</comment>
<evidence type="ECO:0000259" key="2">
    <source>
        <dbReference type="Pfam" id="PF25372"/>
    </source>
</evidence>
<gene>
    <name evidence="3" type="ORF">HMN09_01216000</name>
</gene>
<feature type="region of interest" description="Disordered" evidence="1">
    <location>
        <begin position="183"/>
        <end position="203"/>
    </location>
</feature>
<dbReference type="GO" id="GO:0019005">
    <property type="term" value="C:SCF ubiquitin ligase complex"/>
    <property type="evidence" value="ECO:0007669"/>
    <property type="project" value="TreeGrafter"/>
</dbReference>
<accession>A0A8H6VW45</accession>
<dbReference type="OrthoDB" id="10257471at2759"/>
<reference evidence="3" key="1">
    <citation type="submission" date="2020-05" db="EMBL/GenBank/DDBJ databases">
        <title>Mycena genomes resolve the evolution of fungal bioluminescence.</title>
        <authorList>
            <person name="Tsai I.J."/>
        </authorList>
    </citation>
    <scope>NUCLEOTIDE SEQUENCE</scope>
    <source>
        <strain evidence="3">110903Hualien_Pintung</strain>
    </source>
</reference>
<feature type="domain" description="F-box/LRR-repeat protein 15-like leucin rich repeat" evidence="2">
    <location>
        <begin position="209"/>
        <end position="415"/>
    </location>
</feature>
<dbReference type="InterPro" id="IPR032675">
    <property type="entry name" value="LRR_dom_sf"/>
</dbReference>
<dbReference type="Gene3D" id="3.80.10.10">
    <property type="entry name" value="Ribonuclease Inhibitor"/>
    <property type="match status" value="3"/>
</dbReference>
<proteinExistence type="predicted"/>
<dbReference type="InterPro" id="IPR057207">
    <property type="entry name" value="FBXL15_LRR"/>
</dbReference>
<feature type="compositionally biased region" description="Low complexity" evidence="1">
    <location>
        <begin position="183"/>
        <end position="197"/>
    </location>
</feature>
<dbReference type="EMBL" id="JACAZE010000022">
    <property type="protein sequence ID" value="KAF7292323.1"/>
    <property type="molecule type" value="Genomic_DNA"/>
</dbReference>
<sequence length="476" mass="52336">MLLGLNRASFHEDMVTVHSRLPTKDEFRRVRHLILQQLDDTLPIADDDIAHIFAECPHLESAVLSAVPAITDRSIVLLTDNALNLQGLDLSGCNQITDVAIFELAAKSLPLQWLQLNGVTGLTDASIAALAKTCSRLSVLELCDLPLLSALSVRDIFTYSRKLRTLRLARCSLLTDKAFPAVSPSRAATPSATSTSSGVDKPLPPRPTSWLEDLAPLVLRHTADNLRVVDLSFVNSITDAAIDGLVSHAPRIQNLRLSGCKKLSDRTLESICKLGDHLDVLILAHVSEITDNGIVKLARACTKLRCVDVGCELIAPSFTFTAVDGSQVCRNLTDLAVFCLAELRCMRRLSLVRVHRVTDIAIFALAEHALDLERLNLSYCDALSLDALHLLLKRLVRLQNFAGTGIPSLKRRGVHRFSDSPPPDLDVDQQAAYNVFTGDGVSALKKFLNKEEVRRRECEAKNIPFVERSDDGMELH</sequence>
<dbReference type="SMART" id="SM00367">
    <property type="entry name" value="LRR_CC"/>
    <property type="match status" value="10"/>
</dbReference>
<dbReference type="Proteomes" id="UP000613580">
    <property type="component" value="Unassembled WGS sequence"/>
</dbReference>
<evidence type="ECO:0000313" key="4">
    <source>
        <dbReference type="Proteomes" id="UP000613580"/>
    </source>
</evidence>
<organism evidence="3 4">
    <name type="scientific">Mycena chlorophos</name>
    <name type="common">Agaric fungus</name>
    <name type="synonym">Agaricus chlorophos</name>
    <dbReference type="NCBI Taxonomy" id="658473"/>
    <lineage>
        <taxon>Eukaryota</taxon>
        <taxon>Fungi</taxon>
        <taxon>Dikarya</taxon>
        <taxon>Basidiomycota</taxon>
        <taxon>Agaricomycotina</taxon>
        <taxon>Agaricomycetes</taxon>
        <taxon>Agaricomycetidae</taxon>
        <taxon>Agaricales</taxon>
        <taxon>Marasmiineae</taxon>
        <taxon>Mycenaceae</taxon>
        <taxon>Mycena</taxon>
    </lineage>
</organism>
<dbReference type="SUPFAM" id="SSF52047">
    <property type="entry name" value="RNI-like"/>
    <property type="match status" value="2"/>
</dbReference>
<evidence type="ECO:0000256" key="1">
    <source>
        <dbReference type="SAM" id="MobiDB-lite"/>
    </source>
</evidence>
<dbReference type="AlphaFoldDB" id="A0A8H6VW45"/>
<dbReference type="GO" id="GO:0031146">
    <property type="term" value="P:SCF-dependent proteasomal ubiquitin-dependent protein catabolic process"/>
    <property type="evidence" value="ECO:0007669"/>
    <property type="project" value="TreeGrafter"/>
</dbReference>
<feature type="domain" description="F-box/LRR-repeat protein 15-like leucin rich repeat" evidence="2">
    <location>
        <begin position="94"/>
        <end position="178"/>
    </location>
</feature>
<protein>
    <recommendedName>
        <fullName evidence="2">F-box/LRR-repeat protein 15-like leucin rich repeat domain-containing protein</fullName>
    </recommendedName>
</protein>
<dbReference type="Pfam" id="PF25372">
    <property type="entry name" value="DUF7885"/>
    <property type="match status" value="2"/>
</dbReference>
<name>A0A8H6VW45_MYCCL</name>
<dbReference type="InterPro" id="IPR006553">
    <property type="entry name" value="Leu-rich_rpt_Cys-con_subtyp"/>
</dbReference>
<evidence type="ECO:0000313" key="3">
    <source>
        <dbReference type="EMBL" id="KAF7292323.1"/>
    </source>
</evidence>
<keyword evidence="4" id="KW-1185">Reference proteome</keyword>
<dbReference type="PANTHER" id="PTHR13318">
    <property type="entry name" value="PARTNER OF PAIRED, ISOFORM B-RELATED"/>
    <property type="match status" value="1"/>
</dbReference>